<dbReference type="SUPFAM" id="SSF55729">
    <property type="entry name" value="Acyl-CoA N-acyltransferases (Nat)"/>
    <property type="match status" value="1"/>
</dbReference>
<evidence type="ECO:0000313" key="4">
    <source>
        <dbReference type="EMBL" id="UWZ80112.1"/>
    </source>
</evidence>
<dbReference type="CDD" id="cd04301">
    <property type="entry name" value="NAT_SF"/>
    <property type="match status" value="1"/>
</dbReference>
<reference evidence="4" key="1">
    <citation type="journal article" date="2022" name="Environ. Microbiol.">
        <title>Geoalkalibacter halelectricus SAP #1 sp. nov. possessing extracellular electron transfer and mineral#reducing capabilities from a haloalkaline environment.</title>
        <authorList>
            <person name="Yadav S."/>
            <person name="Singh R."/>
            <person name="Sundharam S.S."/>
            <person name="Chaudhary S."/>
            <person name="Krishnamurthi S."/>
            <person name="Patil S.A."/>
        </authorList>
    </citation>
    <scope>NUCLEOTIDE SEQUENCE</scope>
    <source>
        <strain evidence="4">SAP-1</strain>
    </source>
</reference>
<keyword evidence="2" id="KW-0012">Acyltransferase</keyword>
<proteinExistence type="predicted"/>
<evidence type="ECO:0000313" key="5">
    <source>
        <dbReference type="Proteomes" id="UP001060414"/>
    </source>
</evidence>
<keyword evidence="5" id="KW-1185">Reference proteome</keyword>
<dbReference type="Gene3D" id="3.40.630.30">
    <property type="match status" value="1"/>
</dbReference>
<evidence type="ECO:0000259" key="3">
    <source>
        <dbReference type="PROSITE" id="PS51186"/>
    </source>
</evidence>
<dbReference type="Proteomes" id="UP001060414">
    <property type="component" value="Chromosome"/>
</dbReference>
<evidence type="ECO:0000256" key="2">
    <source>
        <dbReference type="ARBA" id="ARBA00023315"/>
    </source>
</evidence>
<dbReference type="InterPro" id="IPR000182">
    <property type="entry name" value="GNAT_dom"/>
</dbReference>
<gene>
    <name evidence="4" type="ORF">L9S41_01650</name>
</gene>
<evidence type="ECO:0000256" key="1">
    <source>
        <dbReference type="ARBA" id="ARBA00022679"/>
    </source>
</evidence>
<keyword evidence="1" id="KW-0808">Transferase</keyword>
<dbReference type="PROSITE" id="PS51186">
    <property type="entry name" value="GNAT"/>
    <property type="match status" value="1"/>
</dbReference>
<dbReference type="InterPro" id="IPR016181">
    <property type="entry name" value="Acyl_CoA_acyltransferase"/>
</dbReference>
<protein>
    <submittedName>
        <fullName evidence="4">GNAT family N-acetyltransferase</fullName>
    </submittedName>
</protein>
<feature type="domain" description="N-acetyltransferase" evidence="3">
    <location>
        <begin position="1"/>
        <end position="155"/>
    </location>
</feature>
<dbReference type="PANTHER" id="PTHR43877">
    <property type="entry name" value="AMINOALKYLPHOSPHONATE N-ACETYLTRANSFERASE-RELATED-RELATED"/>
    <property type="match status" value="1"/>
</dbReference>
<dbReference type="Pfam" id="PF00583">
    <property type="entry name" value="Acetyltransf_1"/>
    <property type="match status" value="1"/>
</dbReference>
<dbReference type="RefSeq" id="WP_260748469.1">
    <property type="nucleotide sequence ID" value="NZ_CP092109.1"/>
</dbReference>
<dbReference type="EMBL" id="CP092109">
    <property type="protein sequence ID" value="UWZ80112.1"/>
    <property type="molecule type" value="Genomic_DNA"/>
</dbReference>
<organism evidence="4 5">
    <name type="scientific">Geoalkalibacter halelectricus</name>
    <dbReference type="NCBI Taxonomy" id="2847045"/>
    <lineage>
        <taxon>Bacteria</taxon>
        <taxon>Pseudomonadati</taxon>
        <taxon>Thermodesulfobacteriota</taxon>
        <taxon>Desulfuromonadia</taxon>
        <taxon>Desulfuromonadales</taxon>
        <taxon>Geoalkalibacteraceae</taxon>
        <taxon>Geoalkalibacter</taxon>
    </lineage>
</organism>
<dbReference type="InterPro" id="IPR050832">
    <property type="entry name" value="Bact_Acetyltransf"/>
</dbReference>
<accession>A0ABY5ZLS2</accession>
<name>A0ABY5ZLS2_9BACT</name>
<sequence length="160" mass="17959">MRNLKATDVPDLVRILEATGAFNDEEVGVAVELLGIVLNDHAQQDYEVAVAEVEGRVAGYVLFGPVPLTQGNFDLYWIAVDPAAQGHGVGRKLMAHVEEQARERGGRLVCLETSSQGSYERTRRFYEQAGYVEEARIRDFYKPGDDRLTYVKRLTALEER</sequence>